<dbReference type="PANTHER" id="PTHR30050">
    <property type="entry name" value="CHROMOSOMAL REPLICATION INITIATOR PROTEIN DNAA"/>
    <property type="match status" value="1"/>
</dbReference>
<reference evidence="5" key="1">
    <citation type="journal article" date="2015" name="Nature">
        <title>Complex archaea that bridge the gap between prokaryotes and eukaryotes.</title>
        <authorList>
            <person name="Spang A."/>
            <person name="Saw J.H."/>
            <person name="Jorgensen S.L."/>
            <person name="Zaremba-Niedzwiedzka K."/>
            <person name="Martijn J."/>
            <person name="Lind A.E."/>
            <person name="van Eijk R."/>
            <person name="Schleper C."/>
            <person name="Guy L."/>
            <person name="Ettema T.J."/>
        </authorList>
    </citation>
    <scope>NUCLEOTIDE SEQUENCE</scope>
</reference>
<dbReference type="InterPro" id="IPR047661">
    <property type="entry name" value="IstB"/>
</dbReference>
<evidence type="ECO:0000256" key="1">
    <source>
        <dbReference type="ARBA" id="ARBA00008059"/>
    </source>
</evidence>
<evidence type="ECO:0000259" key="4">
    <source>
        <dbReference type="SMART" id="SM00382"/>
    </source>
</evidence>
<evidence type="ECO:0000256" key="2">
    <source>
        <dbReference type="ARBA" id="ARBA00022741"/>
    </source>
</evidence>
<dbReference type="PIRSF" id="PIRSF003073">
    <property type="entry name" value="DNAC_TnpB_IstB"/>
    <property type="match status" value="1"/>
</dbReference>
<evidence type="ECO:0000256" key="3">
    <source>
        <dbReference type="ARBA" id="ARBA00022840"/>
    </source>
</evidence>
<protein>
    <recommendedName>
        <fullName evidence="4">AAA+ ATPase domain-containing protein</fullName>
    </recommendedName>
</protein>
<feature type="domain" description="AAA+ ATPase" evidence="4">
    <location>
        <begin position="101"/>
        <end position="236"/>
    </location>
</feature>
<dbReference type="InterPro" id="IPR003593">
    <property type="entry name" value="AAA+_ATPase"/>
</dbReference>
<dbReference type="SUPFAM" id="SSF52540">
    <property type="entry name" value="P-loop containing nucleoside triphosphate hydrolases"/>
    <property type="match status" value="1"/>
</dbReference>
<proteinExistence type="inferred from homology"/>
<dbReference type="GO" id="GO:0006260">
    <property type="term" value="P:DNA replication"/>
    <property type="evidence" value="ECO:0007669"/>
    <property type="project" value="TreeGrafter"/>
</dbReference>
<evidence type="ECO:0000313" key="5">
    <source>
        <dbReference type="EMBL" id="KKM06871.1"/>
    </source>
</evidence>
<dbReference type="SMART" id="SM00382">
    <property type="entry name" value="AAA"/>
    <property type="match status" value="1"/>
</dbReference>
<comment type="caution">
    <text evidence="5">The sequence shown here is derived from an EMBL/GenBank/DDBJ whole genome shotgun (WGS) entry which is preliminary data.</text>
</comment>
<dbReference type="InterPro" id="IPR027417">
    <property type="entry name" value="P-loop_NTPase"/>
</dbReference>
<name>A0A0F9JMD7_9ZZZZ</name>
<keyword evidence="2" id="KW-0547">Nucleotide-binding</keyword>
<dbReference type="PANTHER" id="PTHR30050:SF4">
    <property type="entry name" value="ATP-BINDING PROTEIN RV3427C IN INSERTION SEQUENCE-RELATED"/>
    <property type="match status" value="1"/>
</dbReference>
<dbReference type="NCBIfam" id="NF038214">
    <property type="entry name" value="IS21_help_AAA"/>
    <property type="match status" value="1"/>
</dbReference>
<comment type="similarity">
    <text evidence="1">Belongs to the IS21/IS1162 putative ATP-binding protein family.</text>
</comment>
<dbReference type="CDD" id="cd00009">
    <property type="entry name" value="AAA"/>
    <property type="match status" value="1"/>
</dbReference>
<accession>A0A0F9JMD7</accession>
<dbReference type="Pfam" id="PF01695">
    <property type="entry name" value="IstB_IS21"/>
    <property type="match status" value="1"/>
</dbReference>
<dbReference type="AlphaFoldDB" id="A0A0F9JMD7"/>
<sequence length="249" mass="28613">MSGVEDAVIQGHLRSLRLPGIRSEYPSLLREAKRDNWSFEMFLRELLETELRSREMRMATRRLKEARFPETKTLDQIEWDALEGVSRPLILELASCAYIEKTEDIIIAGPIGTGKTHLVIGLGVEAARRGFRVIFTRAADLVRELLEARDTRQLGRLQQRLLRASLLIVDELGFVPFDRAGGELLFNLLSQRYERRSTIVTTNLAFSEWVQVFGDEKLTTALLDRLGHHAHIITTKGVSYRTQKRRQKE</sequence>
<organism evidence="5">
    <name type="scientific">marine sediment metagenome</name>
    <dbReference type="NCBI Taxonomy" id="412755"/>
    <lineage>
        <taxon>unclassified sequences</taxon>
        <taxon>metagenomes</taxon>
        <taxon>ecological metagenomes</taxon>
    </lineage>
</organism>
<dbReference type="InterPro" id="IPR002611">
    <property type="entry name" value="IstB_ATP-bd"/>
</dbReference>
<dbReference type="Gene3D" id="3.40.50.300">
    <property type="entry name" value="P-loop containing nucleotide triphosphate hydrolases"/>
    <property type="match status" value="1"/>
</dbReference>
<dbReference type="GO" id="GO:0005524">
    <property type="term" value="F:ATP binding"/>
    <property type="evidence" value="ECO:0007669"/>
    <property type="project" value="UniProtKB-KW"/>
</dbReference>
<dbReference type="InterPro" id="IPR028350">
    <property type="entry name" value="DNAC/IstB-like"/>
</dbReference>
<dbReference type="EMBL" id="LAZR01015898">
    <property type="protein sequence ID" value="KKM06871.1"/>
    <property type="molecule type" value="Genomic_DNA"/>
</dbReference>
<gene>
    <name evidence="5" type="ORF">LCGC14_1739640</name>
</gene>
<keyword evidence="3" id="KW-0067">ATP-binding</keyword>